<evidence type="ECO:0000256" key="3">
    <source>
        <dbReference type="ARBA" id="ARBA00023121"/>
    </source>
</evidence>
<evidence type="ECO:0000256" key="2">
    <source>
        <dbReference type="ARBA" id="ARBA00023034"/>
    </source>
</evidence>
<proteinExistence type="predicted"/>
<evidence type="ECO:0000256" key="4">
    <source>
        <dbReference type="ARBA" id="ARBA00023136"/>
    </source>
</evidence>
<evidence type="ECO:0008006" key="7">
    <source>
        <dbReference type="Google" id="ProtNLM"/>
    </source>
</evidence>
<dbReference type="Gene3D" id="1.10.3630.10">
    <property type="entry name" value="yeast vps74-n-term truncation variant domain like"/>
    <property type="match status" value="1"/>
</dbReference>
<keyword evidence="6" id="KW-1185">Reference proteome</keyword>
<accession>A0A7W7CIE4</accession>
<dbReference type="EMBL" id="JACHMH010000001">
    <property type="protein sequence ID" value="MBB4680313.1"/>
    <property type="molecule type" value="Genomic_DNA"/>
</dbReference>
<keyword evidence="4" id="KW-0472">Membrane</keyword>
<dbReference type="InterPro" id="IPR008628">
    <property type="entry name" value="GPP34-like"/>
</dbReference>
<comment type="caution">
    <text evidence="5">The sequence shown here is derived from an EMBL/GenBank/DDBJ whole genome shotgun (WGS) entry which is preliminary data.</text>
</comment>
<dbReference type="Proteomes" id="UP000533598">
    <property type="component" value="Unassembled WGS sequence"/>
</dbReference>
<dbReference type="GO" id="GO:0070273">
    <property type="term" value="F:phosphatidylinositol-4-phosphate binding"/>
    <property type="evidence" value="ECO:0007669"/>
    <property type="project" value="InterPro"/>
</dbReference>
<keyword evidence="3" id="KW-0446">Lipid-binding</keyword>
<comment type="subcellular location">
    <subcellularLocation>
        <location evidence="1">Golgi apparatus membrane</location>
        <topology evidence="1">Peripheral membrane protein</topology>
        <orientation evidence="1">Cytoplasmic side</orientation>
    </subcellularLocation>
</comment>
<dbReference type="InterPro" id="IPR038261">
    <property type="entry name" value="GPP34-like_sf"/>
</dbReference>
<dbReference type="GO" id="GO:0012505">
    <property type="term" value="C:endomembrane system"/>
    <property type="evidence" value="ECO:0007669"/>
    <property type="project" value="UniProtKB-ARBA"/>
</dbReference>
<dbReference type="GO" id="GO:0005737">
    <property type="term" value="C:cytoplasm"/>
    <property type="evidence" value="ECO:0007669"/>
    <property type="project" value="UniProtKB-ARBA"/>
</dbReference>
<name>A0A7W7CIE4_9PSEU</name>
<evidence type="ECO:0000256" key="1">
    <source>
        <dbReference type="ARBA" id="ARBA00004255"/>
    </source>
</evidence>
<dbReference type="AlphaFoldDB" id="A0A7W7CIE4"/>
<dbReference type="Pfam" id="PF05719">
    <property type="entry name" value="GPP34"/>
    <property type="match status" value="1"/>
</dbReference>
<organism evidence="5 6">
    <name type="scientific">Crossiella cryophila</name>
    <dbReference type="NCBI Taxonomy" id="43355"/>
    <lineage>
        <taxon>Bacteria</taxon>
        <taxon>Bacillati</taxon>
        <taxon>Actinomycetota</taxon>
        <taxon>Actinomycetes</taxon>
        <taxon>Pseudonocardiales</taxon>
        <taxon>Pseudonocardiaceae</taxon>
        <taxon>Crossiella</taxon>
    </lineage>
</organism>
<evidence type="ECO:0000313" key="5">
    <source>
        <dbReference type="EMBL" id="MBB4680313.1"/>
    </source>
</evidence>
<sequence>MPMNDAPSALVDDFALLLLTEDGQFATRRSLDGLFAVALLIELAQLERLELFGDDNRLFVSDDSDTGVPALNEALATLEEHKGSVIKEAIARLSTGQKDRVLGRLVAEGALESRTERRRLVFTNTTWHLVDTARRNKIHADIKAVLFGAEDPAEQDELIVGLLSAAALVKIVAGRSKTAKQIAEKLWERYPVAGVVIDLGVQGVPEGIIPPI</sequence>
<keyword evidence="2" id="KW-0333">Golgi apparatus</keyword>
<protein>
    <recommendedName>
        <fullName evidence="7">GPP34 family phosphoprotein</fullName>
    </recommendedName>
</protein>
<gene>
    <name evidence="5" type="ORF">HNR67_006431</name>
</gene>
<evidence type="ECO:0000313" key="6">
    <source>
        <dbReference type="Proteomes" id="UP000533598"/>
    </source>
</evidence>
<reference evidence="5 6" key="1">
    <citation type="submission" date="2020-08" db="EMBL/GenBank/DDBJ databases">
        <title>Sequencing the genomes of 1000 actinobacteria strains.</title>
        <authorList>
            <person name="Klenk H.-P."/>
        </authorList>
    </citation>
    <scope>NUCLEOTIDE SEQUENCE [LARGE SCALE GENOMIC DNA]</scope>
    <source>
        <strain evidence="5 6">DSM 44230</strain>
    </source>
</reference>